<keyword evidence="2" id="KW-0238">DNA-binding</keyword>
<reference evidence="2 3" key="1">
    <citation type="submission" date="2020-03" db="EMBL/GenBank/DDBJ databases">
        <title>Genomic Encyclopedia of Type Strains, Phase IV (KMG-IV): sequencing the most valuable type-strain genomes for metagenomic binning, comparative biology and taxonomic classification.</title>
        <authorList>
            <person name="Goeker M."/>
        </authorList>
    </citation>
    <scope>NUCLEOTIDE SEQUENCE [LARGE SCALE GENOMIC DNA]</scope>
    <source>
        <strain evidence="2 3">DSM 102865</strain>
    </source>
</reference>
<name>A0ABX0UH36_9BACT</name>
<dbReference type="Proteomes" id="UP001179181">
    <property type="component" value="Unassembled WGS sequence"/>
</dbReference>
<comment type="caution">
    <text evidence="2">The sequence shown here is derived from an EMBL/GenBank/DDBJ whole genome shotgun (WGS) entry which is preliminary data.</text>
</comment>
<evidence type="ECO:0000313" key="2">
    <source>
        <dbReference type="EMBL" id="NIJ52286.1"/>
    </source>
</evidence>
<protein>
    <submittedName>
        <fullName evidence="2">DNA-binding transcriptional regulator GbsR (MarR family)</fullName>
    </submittedName>
</protein>
<dbReference type="SUPFAM" id="SSF46785">
    <property type="entry name" value="Winged helix' DNA-binding domain"/>
    <property type="match status" value="1"/>
</dbReference>
<dbReference type="RefSeq" id="WP_167268474.1">
    <property type="nucleotide sequence ID" value="NZ_JAASQJ010000001.1"/>
</dbReference>
<dbReference type="InterPro" id="IPR000835">
    <property type="entry name" value="HTH_MarR-typ"/>
</dbReference>
<dbReference type="GO" id="GO:0003677">
    <property type="term" value="F:DNA binding"/>
    <property type="evidence" value="ECO:0007669"/>
    <property type="project" value="UniProtKB-KW"/>
</dbReference>
<sequence length="154" mass="17901">MEEHRSRIETHGVVMEHMGMTPVASRIFVYLMLCGGEGAIFDDMIAFFGVSKSAVSNALKVLTASGMVSSKTIGGQRRRFFYVNMRSLFNENEMTEKYRQFFNILDDVRRARNIEDKFDKDLDDVSVLYKMLLIEFPIILDRWRRTIELNSVKV</sequence>
<dbReference type="InterPro" id="IPR036388">
    <property type="entry name" value="WH-like_DNA-bd_sf"/>
</dbReference>
<gene>
    <name evidence="2" type="ORF">FHS68_001442</name>
</gene>
<accession>A0ABX0UH36</accession>
<organism evidence="2 3">
    <name type="scientific">Dyadobacter arcticus</name>
    <dbReference type="NCBI Taxonomy" id="1078754"/>
    <lineage>
        <taxon>Bacteria</taxon>
        <taxon>Pseudomonadati</taxon>
        <taxon>Bacteroidota</taxon>
        <taxon>Cytophagia</taxon>
        <taxon>Cytophagales</taxon>
        <taxon>Spirosomataceae</taxon>
        <taxon>Dyadobacter</taxon>
    </lineage>
</organism>
<keyword evidence="3" id="KW-1185">Reference proteome</keyword>
<proteinExistence type="predicted"/>
<dbReference type="InterPro" id="IPR036390">
    <property type="entry name" value="WH_DNA-bd_sf"/>
</dbReference>
<dbReference type="EMBL" id="JAASQJ010000001">
    <property type="protein sequence ID" value="NIJ52286.1"/>
    <property type="molecule type" value="Genomic_DNA"/>
</dbReference>
<evidence type="ECO:0000313" key="3">
    <source>
        <dbReference type="Proteomes" id="UP001179181"/>
    </source>
</evidence>
<feature type="domain" description="HTH marR-type" evidence="1">
    <location>
        <begin position="19"/>
        <end position="79"/>
    </location>
</feature>
<dbReference type="Gene3D" id="1.10.10.10">
    <property type="entry name" value="Winged helix-like DNA-binding domain superfamily/Winged helix DNA-binding domain"/>
    <property type="match status" value="1"/>
</dbReference>
<evidence type="ECO:0000259" key="1">
    <source>
        <dbReference type="Pfam" id="PF12802"/>
    </source>
</evidence>
<dbReference type="Pfam" id="PF12802">
    <property type="entry name" value="MarR_2"/>
    <property type="match status" value="1"/>
</dbReference>